<sequence>MITKFKYTDTELKKLLASMVVLVDTREQINQHITDYFNINNISYIAMKLDTGDYGAIIPQNFELGIYRDTYFPLTVERKNSIDELASSIKEERFEHELIRSQKSHFTLLVEGSYSDLVNGNYRSQYNPKALLARIKTFEARYRFSTTFLNDRQLSGDWIYHHLYYHVRAALKG</sequence>
<keyword evidence="2" id="KW-0540">Nuclease</keyword>
<dbReference type="GO" id="GO:0003677">
    <property type="term" value="F:DNA binding"/>
    <property type="evidence" value="ECO:0007669"/>
    <property type="project" value="InterPro"/>
</dbReference>
<dbReference type="SMART" id="SM00891">
    <property type="entry name" value="ERCC4"/>
    <property type="match status" value="1"/>
</dbReference>
<dbReference type="RefSeq" id="WP_010857805.1">
    <property type="nucleotide sequence ID" value="NZ_KB933398.1"/>
</dbReference>
<proteinExistence type="predicted"/>
<dbReference type="EMBL" id="AQPX01000008">
    <property type="protein sequence ID" value="EON73836.1"/>
    <property type="molecule type" value="Genomic_DNA"/>
</dbReference>
<dbReference type="HOGENOM" id="CLU_118021_0_0_9"/>
<keyword evidence="2" id="KW-0378">Hydrolase</keyword>
<dbReference type="AlphaFoldDB" id="R7ZIF0"/>
<dbReference type="GO" id="GO:0004519">
    <property type="term" value="F:endonuclease activity"/>
    <property type="evidence" value="ECO:0007669"/>
    <property type="project" value="UniProtKB-KW"/>
</dbReference>
<dbReference type="GO" id="GO:0006259">
    <property type="term" value="P:DNA metabolic process"/>
    <property type="evidence" value="ECO:0007669"/>
    <property type="project" value="UniProtKB-ARBA"/>
</dbReference>
<reference evidence="2 3" key="1">
    <citation type="submission" date="2013-04" db="EMBL/GenBank/DDBJ databases">
        <title>Draft genome of the heavy metal tolerant bacterium Lysinibacillus sphaericus strain OT4b.31.</title>
        <authorList>
            <person name="Pena-Montenegro T.D."/>
            <person name="Dussan J."/>
        </authorList>
    </citation>
    <scope>NUCLEOTIDE SEQUENCE [LARGE SCALE GENOMIC DNA]</scope>
    <source>
        <strain evidence="2 3">OT4b.31</strain>
    </source>
</reference>
<dbReference type="SUPFAM" id="SSF52980">
    <property type="entry name" value="Restriction endonuclease-like"/>
    <property type="match status" value="1"/>
</dbReference>
<dbReference type="OrthoDB" id="2838811at2"/>
<accession>R7ZIF0</accession>
<dbReference type="Gene3D" id="3.40.50.10130">
    <property type="match status" value="1"/>
</dbReference>
<evidence type="ECO:0000313" key="2">
    <source>
        <dbReference type="EMBL" id="EON73836.1"/>
    </source>
</evidence>
<feature type="domain" description="ERCC4" evidence="1">
    <location>
        <begin position="20"/>
        <end position="114"/>
    </location>
</feature>
<organism evidence="2 3">
    <name type="scientific">Lysinibacillus sphaericus OT4b.31</name>
    <dbReference type="NCBI Taxonomy" id="1285586"/>
    <lineage>
        <taxon>Bacteria</taxon>
        <taxon>Bacillati</taxon>
        <taxon>Bacillota</taxon>
        <taxon>Bacilli</taxon>
        <taxon>Bacillales</taxon>
        <taxon>Bacillaceae</taxon>
        <taxon>Lysinibacillus</taxon>
    </lineage>
</organism>
<gene>
    <name evidence="2" type="ORF">H131_04204</name>
</gene>
<keyword evidence="2" id="KW-0255">Endonuclease</keyword>
<dbReference type="eggNOG" id="COG1948">
    <property type="taxonomic scope" value="Bacteria"/>
</dbReference>
<dbReference type="InterPro" id="IPR011335">
    <property type="entry name" value="Restrct_endonuc-II-like"/>
</dbReference>
<evidence type="ECO:0000259" key="1">
    <source>
        <dbReference type="SMART" id="SM00891"/>
    </source>
</evidence>
<evidence type="ECO:0000313" key="3">
    <source>
        <dbReference type="Proteomes" id="UP000013911"/>
    </source>
</evidence>
<dbReference type="Proteomes" id="UP000013911">
    <property type="component" value="Unassembled WGS sequence"/>
</dbReference>
<comment type="caution">
    <text evidence="2">The sequence shown here is derived from an EMBL/GenBank/DDBJ whole genome shotgun (WGS) entry which is preliminary data.</text>
</comment>
<dbReference type="InterPro" id="IPR006166">
    <property type="entry name" value="ERCC4_domain"/>
</dbReference>
<dbReference type="Pfam" id="PF02732">
    <property type="entry name" value="ERCC4"/>
    <property type="match status" value="1"/>
</dbReference>
<protein>
    <submittedName>
        <fullName evidence="2">Phage DNA endonuclease</fullName>
    </submittedName>
</protein>
<dbReference type="PATRIC" id="fig|1285586.5.peg.852"/>
<name>R7ZIF0_LYSSH</name>